<proteinExistence type="predicted"/>
<dbReference type="EMBL" id="FN658375">
    <property type="protein sequence ID" value="CBY43549.1"/>
    <property type="molecule type" value="Genomic_DNA"/>
</dbReference>
<protein>
    <submittedName>
        <fullName evidence="2">Uncharacterized protein</fullName>
    </submittedName>
</protein>
<name>E4Z771_OIKDI</name>
<feature type="region of interest" description="Disordered" evidence="1">
    <location>
        <begin position="1"/>
        <end position="61"/>
    </location>
</feature>
<sequence>MVESKKKKRAPPPKPTAVQDVSRDSGVGKSPQGTTQKPKKKRAPLPAPVKARQLSNSGQAVAMPITDIKTIQMGKEKLTSAQECDQQTNHFFKVSNFFCLK</sequence>
<dbReference type="AlphaFoldDB" id="E4Z771"/>
<evidence type="ECO:0000256" key="1">
    <source>
        <dbReference type="SAM" id="MobiDB-lite"/>
    </source>
</evidence>
<organism evidence="2">
    <name type="scientific">Oikopleura dioica</name>
    <name type="common">Tunicate</name>
    <dbReference type="NCBI Taxonomy" id="34765"/>
    <lineage>
        <taxon>Eukaryota</taxon>
        <taxon>Metazoa</taxon>
        <taxon>Chordata</taxon>
        <taxon>Tunicata</taxon>
        <taxon>Appendicularia</taxon>
        <taxon>Copelata</taxon>
        <taxon>Oikopleuridae</taxon>
        <taxon>Oikopleura</taxon>
    </lineage>
</organism>
<accession>E4Z771</accession>
<reference evidence="2" key="1">
    <citation type="journal article" date="2010" name="Science">
        <title>Plasticity of animal genome architecture unmasked by rapid evolution of a pelagic tunicate.</title>
        <authorList>
            <person name="Denoeud F."/>
            <person name="Henriet S."/>
            <person name="Mungpakdee S."/>
            <person name="Aury J.M."/>
            <person name="Da Silva C."/>
            <person name="Brinkmann H."/>
            <person name="Mikhaleva J."/>
            <person name="Olsen L.C."/>
            <person name="Jubin C."/>
            <person name="Canestro C."/>
            <person name="Bouquet J.M."/>
            <person name="Danks G."/>
            <person name="Poulain J."/>
            <person name="Campsteijn C."/>
            <person name="Adamski M."/>
            <person name="Cross I."/>
            <person name="Yadetie F."/>
            <person name="Muffato M."/>
            <person name="Louis A."/>
            <person name="Butcher S."/>
            <person name="Tsagkogeorga G."/>
            <person name="Konrad A."/>
            <person name="Singh S."/>
            <person name="Jensen M.F."/>
            <person name="Cong E.H."/>
            <person name="Eikeseth-Otteraa H."/>
            <person name="Noel B."/>
            <person name="Anthouard V."/>
            <person name="Porcel B.M."/>
            <person name="Kachouri-Lafond R."/>
            <person name="Nishino A."/>
            <person name="Ugolini M."/>
            <person name="Chourrout P."/>
            <person name="Nishida H."/>
            <person name="Aasland R."/>
            <person name="Huzurbazar S."/>
            <person name="Westhof E."/>
            <person name="Delsuc F."/>
            <person name="Lehrach H."/>
            <person name="Reinhardt R."/>
            <person name="Weissenbach J."/>
            <person name="Roy S.W."/>
            <person name="Artiguenave F."/>
            <person name="Postlethwait J.H."/>
            <person name="Manak J.R."/>
            <person name="Thompson E.M."/>
            <person name="Jaillon O."/>
            <person name="Du Pasquier L."/>
            <person name="Boudinot P."/>
            <person name="Liberles D.A."/>
            <person name="Volff J.N."/>
            <person name="Philippe H."/>
            <person name="Lenhard B."/>
            <person name="Roest Crollius H."/>
            <person name="Wincker P."/>
            <person name="Chourrout D."/>
        </authorList>
    </citation>
    <scope>NUCLEOTIDE SEQUENCE [LARGE SCALE GENOMIC DNA]</scope>
</reference>
<gene>
    <name evidence="2" type="ORF">GSOID_T00028163001</name>
</gene>
<evidence type="ECO:0000313" key="2">
    <source>
        <dbReference type="EMBL" id="CBY43549.1"/>
    </source>
</evidence>
<dbReference type="Proteomes" id="UP000011014">
    <property type="component" value="Unassembled WGS sequence"/>
</dbReference>
<feature type="compositionally biased region" description="Basic residues" evidence="1">
    <location>
        <begin position="1"/>
        <end position="11"/>
    </location>
</feature>